<dbReference type="RefSeq" id="WP_208926289.1">
    <property type="nucleotide sequence ID" value="NZ_JAYFNZ010000019.1"/>
</dbReference>
<dbReference type="Pfam" id="PF03788">
    <property type="entry name" value="LrgA"/>
    <property type="match status" value="1"/>
</dbReference>
<comment type="subcellular location">
    <subcellularLocation>
        <location evidence="1">Cell membrane</location>
        <topology evidence="1">Multi-pass membrane protein</topology>
    </subcellularLocation>
</comment>
<dbReference type="GO" id="GO:0005886">
    <property type="term" value="C:plasma membrane"/>
    <property type="evidence" value="ECO:0007669"/>
    <property type="project" value="UniProtKB-SubCell"/>
</dbReference>
<feature type="transmembrane region" description="Helical" evidence="6">
    <location>
        <begin position="32"/>
        <end position="51"/>
    </location>
</feature>
<dbReference type="AlphaFoldDB" id="A0A098B570"/>
<name>A0A098B570_DESHA</name>
<dbReference type="PANTHER" id="PTHR33931:SF2">
    <property type="entry name" value="HOLIN-LIKE PROTEIN CIDA"/>
    <property type="match status" value="1"/>
</dbReference>
<keyword evidence="3 6" id="KW-0812">Transmembrane</keyword>
<evidence type="ECO:0000256" key="3">
    <source>
        <dbReference type="ARBA" id="ARBA00022692"/>
    </source>
</evidence>
<proteinExistence type="predicted"/>
<accession>A0A098B570</accession>
<evidence type="ECO:0000256" key="1">
    <source>
        <dbReference type="ARBA" id="ARBA00004651"/>
    </source>
</evidence>
<gene>
    <name evidence="7" type="ORF">DPCES_4098</name>
</gene>
<feature type="transmembrane region" description="Helical" evidence="6">
    <location>
        <begin position="90"/>
        <end position="115"/>
    </location>
</feature>
<keyword evidence="2" id="KW-1003">Cell membrane</keyword>
<keyword evidence="4 6" id="KW-1133">Transmembrane helix</keyword>
<evidence type="ECO:0000256" key="5">
    <source>
        <dbReference type="ARBA" id="ARBA00023136"/>
    </source>
</evidence>
<feature type="transmembrane region" description="Helical" evidence="6">
    <location>
        <begin position="7"/>
        <end position="26"/>
    </location>
</feature>
<evidence type="ECO:0000256" key="2">
    <source>
        <dbReference type="ARBA" id="ARBA00022475"/>
    </source>
</evidence>
<dbReference type="PANTHER" id="PTHR33931">
    <property type="entry name" value="HOLIN-LIKE PROTEIN CIDA-RELATED"/>
    <property type="match status" value="1"/>
</dbReference>
<evidence type="ECO:0000313" key="7">
    <source>
        <dbReference type="EMBL" id="CDX03984.1"/>
    </source>
</evidence>
<evidence type="ECO:0000256" key="6">
    <source>
        <dbReference type="SAM" id="Phobius"/>
    </source>
</evidence>
<keyword evidence="5 6" id="KW-0472">Membrane</keyword>
<sequence length="124" mass="13643">MAQGLRFIVQIALLWVIYQLGNWVAAKSHLPIPGNVLGMIILFLLLLAGIVRMEWIEEGADLLLKHLAFFFIPIAVGLMQWIGLFQLSGVQLLVSIVLGTAVCVMVMNSVTTLLVRFRSPKGGV</sequence>
<feature type="transmembrane region" description="Helical" evidence="6">
    <location>
        <begin position="63"/>
        <end position="84"/>
    </location>
</feature>
<reference evidence="7" key="1">
    <citation type="submission" date="2014-07" db="EMBL/GenBank/DDBJ databases">
        <authorList>
            <person name="Hornung V.Bastian."/>
        </authorList>
    </citation>
    <scope>NUCLEOTIDE SEQUENCE</scope>
    <source>
        <strain evidence="7">PCE-S</strain>
    </source>
</reference>
<protein>
    <submittedName>
        <fullName evidence="7">LrgA family protein</fullName>
    </submittedName>
</protein>
<evidence type="ECO:0000256" key="4">
    <source>
        <dbReference type="ARBA" id="ARBA00022989"/>
    </source>
</evidence>
<organism evidence="7">
    <name type="scientific">Desulfitobacterium hafniense</name>
    <name type="common">Desulfitobacterium frappieri</name>
    <dbReference type="NCBI Taxonomy" id="49338"/>
    <lineage>
        <taxon>Bacteria</taxon>
        <taxon>Bacillati</taxon>
        <taxon>Bacillota</taxon>
        <taxon>Clostridia</taxon>
        <taxon>Eubacteriales</taxon>
        <taxon>Desulfitobacteriaceae</taxon>
        <taxon>Desulfitobacterium</taxon>
    </lineage>
</organism>
<dbReference type="EMBL" id="LK996017">
    <property type="protein sequence ID" value="CDX03984.1"/>
    <property type="molecule type" value="Genomic_DNA"/>
</dbReference>
<dbReference type="PATRIC" id="fig|49338.4.peg.4410"/>
<dbReference type="InterPro" id="IPR005538">
    <property type="entry name" value="LrgA/CidA"/>
</dbReference>